<keyword evidence="5 10" id="KW-0297">G-protein coupled receptor</keyword>
<keyword evidence="3 10" id="KW-0812">Transmembrane</keyword>
<dbReference type="PANTHER" id="PTHR24241:SF59">
    <property type="entry name" value="ADIPOKINETIC HORMONE RECEPTOR, ISOFORM C"/>
    <property type="match status" value="1"/>
</dbReference>
<comment type="caution">
    <text evidence="12">The sequence shown here is derived from an EMBL/GenBank/DDBJ whole genome shotgun (WGS) entry which is preliminary data.</text>
</comment>
<keyword evidence="13" id="KW-1185">Reference proteome</keyword>
<dbReference type="Pfam" id="PF00001">
    <property type="entry name" value="7tm_1"/>
    <property type="match status" value="1"/>
</dbReference>
<dbReference type="Proteomes" id="UP000076858">
    <property type="component" value="Unassembled WGS sequence"/>
</dbReference>
<dbReference type="InterPro" id="IPR017452">
    <property type="entry name" value="GPCR_Rhodpsn_7TM"/>
</dbReference>
<dbReference type="SUPFAM" id="SSF81321">
    <property type="entry name" value="Family A G protein-coupled receptor-like"/>
    <property type="match status" value="1"/>
</dbReference>
<protein>
    <submittedName>
        <fullName evidence="12">Putative G-protein coupled receptor 174</fullName>
    </submittedName>
</protein>
<evidence type="ECO:0000256" key="10">
    <source>
        <dbReference type="RuleBase" id="RU046427"/>
    </source>
</evidence>
<dbReference type="EMBL" id="LRGB01001937">
    <property type="protein sequence ID" value="KZS09902.1"/>
    <property type="molecule type" value="Genomic_DNA"/>
</dbReference>
<comment type="subcellular location">
    <subcellularLocation>
        <location evidence="1 10">Cell membrane</location>
        <topology evidence="1 10">Multi-pass membrane protein</topology>
    </subcellularLocation>
</comment>
<keyword evidence="6 10" id="KW-0472">Membrane</keyword>
<feature type="transmembrane region" description="Helical" evidence="10">
    <location>
        <begin position="92"/>
        <end position="111"/>
    </location>
</feature>
<dbReference type="STRING" id="35525.A0A164SSR0"/>
<feature type="transmembrane region" description="Helical" evidence="10">
    <location>
        <begin position="131"/>
        <end position="151"/>
    </location>
</feature>
<dbReference type="OrthoDB" id="6435638at2759"/>
<dbReference type="PANTHER" id="PTHR24241">
    <property type="entry name" value="NEUROPEPTIDE RECEPTOR-RELATED G-PROTEIN COUPLED RECEPTOR"/>
    <property type="match status" value="1"/>
</dbReference>
<evidence type="ECO:0000256" key="9">
    <source>
        <dbReference type="ARBA" id="ARBA00023224"/>
    </source>
</evidence>
<sequence length="439" mass="49890">MGNMCLNDSNSDSCLMTERESLFLASSTVNPEFETASTVDLSMLPIDMTFNDGHVVSITTYSVLLIISVCGNITVLVNLIKRRHISNPRVNIMLTHLAIADLLVTLLLMPIEIGWAATVQWKAGDFACRILAFFRTFGLFLSSFVLVCISVDRFGAILQPMKLDYWRRRGRFMLAIAWACSVICSLPQVFVFRVKAHPEYPWYEQCVTFDSFPTRAHEISYAAFGMLMMYVLPLAVFVFTYSSILCEISRRSKEVGQQEGIRRVTVGTLGRARIKTVKMTLVIISVFIFCWTPYNIMSIWFWCDRDSALQVDQRIQKGLFLFACTNSCFNPMVYGYFSRRQVRRSHHELHRKVVYHPSRMASRGLGPSLKIDSNLKSSDGAAIELCLPQQHKTEANVEEQQCQELLEPIFTASSIAVAVKRSNSWLNCRSSPTIVTHVF</sequence>
<dbReference type="InterPro" id="IPR001817">
    <property type="entry name" value="Vasoprsn_rcpt"/>
</dbReference>
<name>A0A164SSR0_9CRUS</name>
<organism evidence="12 13">
    <name type="scientific">Daphnia magna</name>
    <dbReference type="NCBI Taxonomy" id="35525"/>
    <lineage>
        <taxon>Eukaryota</taxon>
        <taxon>Metazoa</taxon>
        <taxon>Ecdysozoa</taxon>
        <taxon>Arthropoda</taxon>
        <taxon>Crustacea</taxon>
        <taxon>Branchiopoda</taxon>
        <taxon>Diplostraca</taxon>
        <taxon>Cladocera</taxon>
        <taxon>Anomopoda</taxon>
        <taxon>Daphniidae</taxon>
        <taxon>Daphnia</taxon>
    </lineage>
</organism>
<feature type="domain" description="G-protein coupled receptors family 1 profile" evidence="11">
    <location>
        <begin position="71"/>
        <end position="334"/>
    </location>
</feature>
<accession>A0A164SSR0</accession>
<dbReference type="PROSITE" id="PS00237">
    <property type="entry name" value="G_PROTEIN_RECEP_F1_1"/>
    <property type="match status" value="1"/>
</dbReference>
<dbReference type="InterPro" id="IPR000276">
    <property type="entry name" value="GPCR_Rhodpsn"/>
</dbReference>
<feature type="transmembrane region" description="Helical" evidence="10">
    <location>
        <begin position="219"/>
        <end position="241"/>
    </location>
</feature>
<dbReference type="SMART" id="SM01381">
    <property type="entry name" value="7TM_GPCR_Srsx"/>
    <property type="match status" value="1"/>
</dbReference>
<evidence type="ECO:0000313" key="13">
    <source>
        <dbReference type="Proteomes" id="UP000076858"/>
    </source>
</evidence>
<evidence type="ECO:0000256" key="7">
    <source>
        <dbReference type="ARBA" id="ARBA00023170"/>
    </source>
</evidence>
<keyword evidence="8 10" id="KW-0325">Glycoprotein</keyword>
<keyword evidence="9 10" id="KW-0807">Transducer</keyword>
<dbReference type="PRINTS" id="PR00896">
    <property type="entry name" value="VASOPRESSINR"/>
</dbReference>
<keyword evidence="2" id="KW-1003">Cell membrane</keyword>
<dbReference type="GO" id="GO:0097003">
    <property type="term" value="F:adipokinetic hormone receptor activity"/>
    <property type="evidence" value="ECO:0007669"/>
    <property type="project" value="TreeGrafter"/>
</dbReference>
<dbReference type="GO" id="GO:0042277">
    <property type="term" value="F:peptide binding"/>
    <property type="evidence" value="ECO:0007669"/>
    <property type="project" value="TreeGrafter"/>
</dbReference>
<feature type="transmembrane region" description="Helical" evidence="10">
    <location>
        <begin position="318"/>
        <end position="337"/>
    </location>
</feature>
<proteinExistence type="inferred from homology"/>
<feature type="transmembrane region" description="Helical" evidence="10">
    <location>
        <begin position="58"/>
        <end position="80"/>
    </location>
</feature>
<evidence type="ECO:0000256" key="4">
    <source>
        <dbReference type="ARBA" id="ARBA00022989"/>
    </source>
</evidence>
<evidence type="ECO:0000313" key="12">
    <source>
        <dbReference type="EMBL" id="KZS09902.1"/>
    </source>
</evidence>
<evidence type="ECO:0000256" key="1">
    <source>
        <dbReference type="ARBA" id="ARBA00004651"/>
    </source>
</evidence>
<dbReference type="FunFam" id="1.20.1070.10:FF:000275">
    <property type="entry name" value="Gonadotropin-releasing hormone II receptor"/>
    <property type="match status" value="1"/>
</dbReference>
<evidence type="ECO:0000259" key="11">
    <source>
        <dbReference type="PROSITE" id="PS50262"/>
    </source>
</evidence>
<evidence type="ECO:0000256" key="2">
    <source>
        <dbReference type="ARBA" id="ARBA00022475"/>
    </source>
</evidence>
<evidence type="ECO:0000256" key="8">
    <source>
        <dbReference type="ARBA" id="ARBA00023180"/>
    </source>
</evidence>
<comment type="similarity">
    <text evidence="10">Belongs to the G-protein coupled receptor 1 family. Vasopressin/oxytocin receptor subfamily.</text>
</comment>
<dbReference type="GO" id="GO:0005000">
    <property type="term" value="F:vasopressin receptor activity"/>
    <property type="evidence" value="ECO:0007669"/>
    <property type="project" value="InterPro"/>
</dbReference>
<dbReference type="PRINTS" id="PR00237">
    <property type="entry name" value="GPCRRHODOPSN"/>
</dbReference>
<gene>
    <name evidence="12" type="ORF">APZ42_025713</name>
</gene>
<reference evidence="12 13" key="1">
    <citation type="submission" date="2016-03" db="EMBL/GenBank/DDBJ databases">
        <title>EvidentialGene: Evidence-directed Construction of Genes on Genomes.</title>
        <authorList>
            <person name="Gilbert D.G."/>
            <person name="Choi J.-H."/>
            <person name="Mockaitis K."/>
            <person name="Colbourne J."/>
            <person name="Pfrender M."/>
        </authorList>
    </citation>
    <scope>NUCLEOTIDE SEQUENCE [LARGE SCALE GENOMIC DNA]</scope>
    <source>
        <strain evidence="12 13">Xinb3</strain>
        <tissue evidence="12">Complete organism</tissue>
    </source>
</reference>
<keyword evidence="4 10" id="KW-1133">Transmembrane helix</keyword>
<dbReference type="AlphaFoldDB" id="A0A164SSR0"/>
<dbReference type="GO" id="GO:0032870">
    <property type="term" value="P:cellular response to hormone stimulus"/>
    <property type="evidence" value="ECO:0007669"/>
    <property type="project" value="TreeGrafter"/>
</dbReference>
<dbReference type="PROSITE" id="PS50262">
    <property type="entry name" value="G_PROTEIN_RECEP_F1_2"/>
    <property type="match status" value="1"/>
</dbReference>
<evidence type="ECO:0000256" key="3">
    <source>
        <dbReference type="ARBA" id="ARBA00022692"/>
    </source>
</evidence>
<feature type="transmembrane region" description="Helical" evidence="10">
    <location>
        <begin position="172"/>
        <end position="192"/>
    </location>
</feature>
<keyword evidence="7 10" id="KW-0675">Receptor</keyword>
<dbReference type="Gene3D" id="1.20.1070.10">
    <property type="entry name" value="Rhodopsin 7-helix transmembrane proteins"/>
    <property type="match status" value="1"/>
</dbReference>
<feature type="transmembrane region" description="Helical" evidence="10">
    <location>
        <begin position="281"/>
        <end position="302"/>
    </location>
</feature>
<evidence type="ECO:0000256" key="5">
    <source>
        <dbReference type="ARBA" id="ARBA00023040"/>
    </source>
</evidence>
<evidence type="ECO:0000256" key="6">
    <source>
        <dbReference type="ARBA" id="ARBA00023136"/>
    </source>
</evidence>
<dbReference type="GO" id="GO:0005886">
    <property type="term" value="C:plasma membrane"/>
    <property type="evidence" value="ECO:0007669"/>
    <property type="project" value="UniProtKB-SubCell"/>
</dbReference>
<dbReference type="CDD" id="cd15382">
    <property type="entry name" value="7tmA_AKHR"/>
    <property type="match status" value="1"/>
</dbReference>